<dbReference type="EMBL" id="JBHSGI010000005">
    <property type="protein sequence ID" value="MFC4668586.1"/>
    <property type="molecule type" value="Genomic_DNA"/>
</dbReference>
<sequence length="353" mass="40272">MKIVAVLTVRNEAAFLLEWLAHHLAAGIGHFVVLSNDCEDGTDAMLDRLTGTGWLTHIRNDGPYAKSGIQFTGLRLADDCEAVQTADWLIALDIDEFVNVHVGDHTLQALIQTIPEATAIALTWRLFGNADRIRYEDRPVTETFTHAAPEILAWPWRAAMFKTLYRNDGTYRQLGVHRPRGPRKARLAESRWFDCLGNELDEGFKTRRIFSNYGRPLYRFAQINHYALGAMESFILKSDRGRAVHADQPLGVDYWVERNFNTQIDTTIAALAPTSAKLRAQLHADPVLGELHKQAVAWRKERFDQLMLREPMRALFGRLLMTPPARLLPARSAKMLIDYANRAREENRQEEEQ</sequence>
<protein>
    <submittedName>
        <fullName evidence="1">Glycosyltransferase family 2 protein</fullName>
        <ecNumber evidence="1">2.4.-.-</ecNumber>
    </submittedName>
</protein>
<dbReference type="EC" id="2.4.-.-" evidence="1"/>
<comment type="caution">
    <text evidence="1">The sequence shown here is derived from an EMBL/GenBank/DDBJ whole genome shotgun (WGS) entry which is preliminary data.</text>
</comment>
<dbReference type="InterPro" id="IPR029044">
    <property type="entry name" value="Nucleotide-diphossugar_trans"/>
</dbReference>
<keyword evidence="1" id="KW-0328">Glycosyltransferase</keyword>
<reference evidence="2" key="1">
    <citation type="journal article" date="2019" name="Int. J. Syst. Evol. Microbiol.">
        <title>The Global Catalogue of Microorganisms (GCM) 10K type strain sequencing project: providing services to taxonomists for standard genome sequencing and annotation.</title>
        <authorList>
            <consortium name="The Broad Institute Genomics Platform"/>
            <consortium name="The Broad Institute Genome Sequencing Center for Infectious Disease"/>
            <person name="Wu L."/>
            <person name="Ma J."/>
        </authorList>
    </citation>
    <scope>NUCLEOTIDE SEQUENCE [LARGE SCALE GENOMIC DNA]</scope>
    <source>
        <strain evidence="2">CGMCC 4.7283</strain>
    </source>
</reference>
<dbReference type="Pfam" id="PF13704">
    <property type="entry name" value="Glyco_tranf_2_4"/>
    <property type="match status" value="1"/>
</dbReference>
<evidence type="ECO:0000313" key="1">
    <source>
        <dbReference type="EMBL" id="MFC4668586.1"/>
    </source>
</evidence>
<name>A0ABV9KG27_9RHOB</name>
<dbReference type="GO" id="GO:0016757">
    <property type="term" value="F:glycosyltransferase activity"/>
    <property type="evidence" value="ECO:0007669"/>
    <property type="project" value="UniProtKB-KW"/>
</dbReference>
<evidence type="ECO:0000313" key="2">
    <source>
        <dbReference type="Proteomes" id="UP001595973"/>
    </source>
</evidence>
<gene>
    <name evidence="1" type="ORF">ACFO5X_08485</name>
</gene>
<dbReference type="Proteomes" id="UP001595973">
    <property type="component" value="Unassembled WGS sequence"/>
</dbReference>
<keyword evidence="2" id="KW-1185">Reference proteome</keyword>
<organism evidence="1 2">
    <name type="scientific">Seohaeicola nanhaiensis</name>
    <dbReference type="NCBI Taxonomy" id="1387282"/>
    <lineage>
        <taxon>Bacteria</taxon>
        <taxon>Pseudomonadati</taxon>
        <taxon>Pseudomonadota</taxon>
        <taxon>Alphaproteobacteria</taxon>
        <taxon>Rhodobacterales</taxon>
        <taxon>Roseobacteraceae</taxon>
        <taxon>Seohaeicola</taxon>
    </lineage>
</organism>
<dbReference type="RefSeq" id="WP_380716897.1">
    <property type="nucleotide sequence ID" value="NZ_JBHSGI010000005.1"/>
</dbReference>
<accession>A0ABV9KG27</accession>
<proteinExistence type="predicted"/>
<dbReference type="SUPFAM" id="SSF53448">
    <property type="entry name" value="Nucleotide-diphospho-sugar transferases"/>
    <property type="match status" value="1"/>
</dbReference>
<keyword evidence="1" id="KW-0808">Transferase</keyword>